<accession>B8BN31</accession>
<gene>
    <name evidence="1" type="ORF">OsI_39201</name>
</gene>
<evidence type="ECO:0000313" key="1">
    <source>
        <dbReference type="EMBL" id="EEC69716.1"/>
    </source>
</evidence>
<dbReference type="EMBL" id="CM000137">
    <property type="protein sequence ID" value="EEC69716.1"/>
    <property type="molecule type" value="Genomic_DNA"/>
</dbReference>
<evidence type="ECO:0000313" key="2">
    <source>
        <dbReference type="Proteomes" id="UP000007015"/>
    </source>
</evidence>
<sequence>MAPFAMADGYDCRGLAADGGAAGQAWRGSTGRAPTWSAAGSDCEARWGKWPSGRGRATVQTLVCIG</sequence>
<keyword evidence="2" id="KW-1185">Reference proteome</keyword>
<protein>
    <submittedName>
        <fullName evidence="1">Uncharacterized protein</fullName>
    </submittedName>
</protein>
<reference evidence="1 2" key="1">
    <citation type="journal article" date="2005" name="PLoS Biol.">
        <title>The genomes of Oryza sativa: a history of duplications.</title>
        <authorList>
            <person name="Yu J."/>
            <person name="Wang J."/>
            <person name="Lin W."/>
            <person name="Li S."/>
            <person name="Li H."/>
            <person name="Zhou J."/>
            <person name="Ni P."/>
            <person name="Dong W."/>
            <person name="Hu S."/>
            <person name="Zeng C."/>
            <person name="Zhang J."/>
            <person name="Zhang Y."/>
            <person name="Li R."/>
            <person name="Xu Z."/>
            <person name="Li S."/>
            <person name="Li X."/>
            <person name="Zheng H."/>
            <person name="Cong L."/>
            <person name="Lin L."/>
            <person name="Yin J."/>
            <person name="Geng J."/>
            <person name="Li G."/>
            <person name="Shi J."/>
            <person name="Liu J."/>
            <person name="Lv H."/>
            <person name="Li J."/>
            <person name="Wang J."/>
            <person name="Deng Y."/>
            <person name="Ran L."/>
            <person name="Shi X."/>
            <person name="Wang X."/>
            <person name="Wu Q."/>
            <person name="Li C."/>
            <person name="Ren X."/>
            <person name="Wang J."/>
            <person name="Wang X."/>
            <person name="Li D."/>
            <person name="Liu D."/>
            <person name="Zhang X."/>
            <person name="Ji Z."/>
            <person name="Zhao W."/>
            <person name="Sun Y."/>
            <person name="Zhang Z."/>
            <person name="Bao J."/>
            <person name="Han Y."/>
            <person name="Dong L."/>
            <person name="Ji J."/>
            <person name="Chen P."/>
            <person name="Wu S."/>
            <person name="Liu J."/>
            <person name="Xiao Y."/>
            <person name="Bu D."/>
            <person name="Tan J."/>
            <person name="Yang L."/>
            <person name="Ye C."/>
            <person name="Zhang J."/>
            <person name="Xu J."/>
            <person name="Zhou Y."/>
            <person name="Yu Y."/>
            <person name="Zhang B."/>
            <person name="Zhuang S."/>
            <person name="Wei H."/>
            <person name="Liu B."/>
            <person name="Lei M."/>
            <person name="Yu H."/>
            <person name="Li Y."/>
            <person name="Xu H."/>
            <person name="Wei S."/>
            <person name="He X."/>
            <person name="Fang L."/>
            <person name="Zhang Z."/>
            <person name="Zhang Y."/>
            <person name="Huang X."/>
            <person name="Su Z."/>
            <person name="Tong W."/>
            <person name="Li J."/>
            <person name="Tong Z."/>
            <person name="Li S."/>
            <person name="Ye J."/>
            <person name="Wang L."/>
            <person name="Fang L."/>
            <person name="Lei T."/>
            <person name="Chen C."/>
            <person name="Chen H."/>
            <person name="Xu Z."/>
            <person name="Li H."/>
            <person name="Huang H."/>
            <person name="Zhang F."/>
            <person name="Xu H."/>
            <person name="Li N."/>
            <person name="Zhao C."/>
            <person name="Li S."/>
            <person name="Dong L."/>
            <person name="Huang Y."/>
            <person name="Li L."/>
            <person name="Xi Y."/>
            <person name="Qi Q."/>
            <person name="Li W."/>
            <person name="Zhang B."/>
            <person name="Hu W."/>
            <person name="Zhang Y."/>
            <person name="Tian X."/>
            <person name="Jiao Y."/>
            <person name="Liang X."/>
            <person name="Jin J."/>
            <person name="Gao L."/>
            <person name="Zheng W."/>
            <person name="Hao B."/>
            <person name="Liu S."/>
            <person name="Wang W."/>
            <person name="Yuan L."/>
            <person name="Cao M."/>
            <person name="McDermott J."/>
            <person name="Samudrala R."/>
            <person name="Wang J."/>
            <person name="Wong G.K."/>
            <person name="Yang H."/>
        </authorList>
    </citation>
    <scope>NUCLEOTIDE SEQUENCE [LARGE SCALE GENOMIC DNA]</scope>
    <source>
        <strain evidence="2">cv. 93-11</strain>
    </source>
</reference>
<dbReference type="Proteomes" id="UP000007015">
    <property type="component" value="Chromosome 12"/>
</dbReference>
<name>B8BN31_ORYSI</name>
<proteinExistence type="predicted"/>
<dbReference type="HOGENOM" id="CLU_2835717_0_0_1"/>
<organism evidence="1 2">
    <name type="scientific">Oryza sativa subsp. indica</name>
    <name type="common">Rice</name>
    <dbReference type="NCBI Taxonomy" id="39946"/>
    <lineage>
        <taxon>Eukaryota</taxon>
        <taxon>Viridiplantae</taxon>
        <taxon>Streptophyta</taxon>
        <taxon>Embryophyta</taxon>
        <taxon>Tracheophyta</taxon>
        <taxon>Spermatophyta</taxon>
        <taxon>Magnoliopsida</taxon>
        <taxon>Liliopsida</taxon>
        <taxon>Poales</taxon>
        <taxon>Poaceae</taxon>
        <taxon>BOP clade</taxon>
        <taxon>Oryzoideae</taxon>
        <taxon>Oryzeae</taxon>
        <taxon>Oryzinae</taxon>
        <taxon>Oryza</taxon>
        <taxon>Oryza sativa</taxon>
    </lineage>
</organism>
<dbReference type="AlphaFoldDB" id="B8BN31"/>
<dbReference type="Gramene" id="BGIOSGA035793-TA">
    <property type="protein sequence ID" value="BGIOSGA035793-PA"/>
    <property type="gene ID" value="BGIOSGA035793"/>
</dbReference>